<accession>A0A8S5MPS8</accession>
<sequence>MNTKEQYLQARIQKGMNNEEIAKAYGVKLKTVTNAIGSYKKYLKGVQNKMEKEFEFVEEAEAVEAVQEANEVIEPIYCNCVDCEEEFVVTPVEIKFYNRLGYAMPKRCESCRKKKKVVHKFKCIDCGAEFTMSESEIEFYNKNNLFLPVRCKQCREFKKERNNK</sequence>
<dbReference type="EMBL" id="BK014953">
    <property type="protein sequence ID" value="DAD84162.1"/>
    <property type="molecule type" value="Genomic_DNA"/>
</dbReference>
<evidence type="ECO:0000313" key="2">
    <source>
        <dbReference type="EMBL" id="DAD84162.1"/>
    </source>
</evidence>
<protein>
    <submittedName>
        <fullName evidence="2">Putative zinc-ribbon domain protein</fullName>
    </submittedName>
</protein>
<feature type="domain" description="Probable zinc-binding" evidence="1">
    <location>
        <begin position="120"/>
        <end position="162"/>
    </location>
</feature>
<reference evidence="2" key="1">
    <citation type="journal article" date="2021" name="Proc. Natl. Acad. Sci. U.S.A.">
        <title>A Catalog of Tens of Thousands of Viruses from Human Metagenomes Reveals Hidden Associations with Chronic Diseases.</title>
        <authorList>
            <person name="Tisza M.J."/>
            <person name="Buck C.B."/>
        </authorList>
    </citation>
    <scope>NUCLEOTIDE SEQUENCE</scope>
    <source>
        <strain evidence="2">CtsIQ24</strain>
    </source>
</reference>
<evidence type="ECO:0000259" key="1">
    <source>
        <dbReference type="Pfam" id="PF13451"/>
    </source>
</evidence>
<name>A0A8S5MPS8_9CAUD</name>
<dbReference type="Pfam" id="PF13451">
    <property type="entry name" value="zf_Tbcl"/>
    <property type="match status" value="2"/>
</dbReference>
<organism evidence="2">
    <name type="scientific">Siphoviridae sp. ctsIQ24</name>
    <dbReference type="NCBI Taxonomy" id="2826484"/>
    <lineage>
        <taxon>Viruses</taxon>
        <taxon>Duplodnaviria</taxon>
        <taxon>Heunggongvirae</taxon>
        <taxon>Uroviricota</taxon>
        <taxon>Caudoviricetes</taxon>
    </lineage>
</organism>
<proteinExistence type="predicted"/>
<dbReference type="InterPro" id="IPR025306">
    <property type="entry name" value="Zn-bnd_dom_prob"/>
</dbReference>
<feature type="domain" description="Probable zinc-binding" evidence="1">
    <location>
        <begin position="78"/>
        <end position="116"/>
    </location>
</feature>